<reference evidence="1 2" key="1">
    <citation type="submission" date="2017-10" db="EMBL/GenBank/DDBJ databases">
        <title>Whole genome sequencing of Pseudoxanthomonas broegbernensis DSM 12573(T).</title>
        <authorList>
            <person name="Kumar S."/>
            <person name="Bansal K."/>
            <person name="Kaur A."/>
            <person name="Patil P."/>
            <person name="Sharma S."/>
            <person name="Patil P.B."/>
        </authorList>
    </citation>
    <scope>NUCLEOTIDE SEQUENCE [LARGE SCALE GENOMIC DNA]</scope>
    <source>
        <strain evidence="1 2">DSM 12573</strain>
    </source>
</reference>
<dbReference type="EMBL" id="MWIP01000005">
    <property type="protein sequence ID" value="KAF1686736.1"/>
    <property type="molecule type" value="Genomic_DNA"/>
</dbReference>
<evidence type="ECO:0000313" key="2">
    <source>
        <dbReference type="Proteomes" id="UP000462066"/>
    </source>
</evidence>
<keyword evidence="2" id="KW-1185">Reference proteome</keyword>
<comment type="caution">
    <text evidence="1">The sequence shown here is derived from an EMBL/GenBank/DDBJ whole genome shotgun (WGS) entry which is preliminary data.</text>
</comment>
<evidence type="ECO:0000313" key="1">
    <source>
        <dbReference type="EMBL" id="KAF1686736.1"/>
    </source>
</evidence>
<accession>A0A7V8GMW5</accession>
<protein>
    <submittedName>
        <fullName evidence="1">Uncharacterized protein</fullName>
    </submittedName>
</protein>
<sequence length="106" mass="12133">MHDKRTPARPALLIDIDREREHWKPRYPGLPRARAMRSFARYWPVLCAAYDVYLNHPRAGRDEALGLFLQRSDVAASPLTAGEAGEVFARVWERIGGMVRDPPPPR</sequence>
<dbReference type="Proteomes" id="UP000462066">
    <property type="component" value="Unassembled WGS sequence"/>
</dbReference>
<proteinExistence type="predicted"/>
<dbReference type="RefSeq" id="WP_162310857.1">
    <property type="nucleotide sequence ID" value="NZ_JACHGU010000001.1"/>
</dbReference>
<gene>
    <name evidence="1" type="ORF">B1992_07490</name>
</gene>
<dbReference type="AlphaFoldDB" id="A0A7V8GMW5"/>
<organism evidence="1 2">
    <name type="scientific">Pseudoxanthomonas broegbernensis</name>
    <dbReference type="NCBI Taxonomy" id="83619"/>
    <lineage>
        <taxon>Bacteria</taxon>
        <taxon>Pseudomonadati</taxon>
        <taxon>Pseudomonadota</taxon>
        <taxon>Gammaproteobacteria</taxon>
        <taxon>Lysobacterales</taxon>
        <taxon>Lysobacteraceae</taxon>
        <taxon>Pseudoxanthomonas</taxon>
    </lineage>
</organism>
<name>A0A7V8GMW5_9GAMM</name>